<keyword evidence="4" id="KW-0378">Hydrolase</keyword>
<dbReference type="PANTHER" id="PTHR30255:SF2">
    <property type="entry name" value="SINGLE-STRANDED-DNA-SPECIFIC EXONUCLEASE RECJ"/>
    <property type="match status" value="1"/>
</dbReference>
<dbReference type="GO" id="GO:0006281">
    <property type="term" value="P:DNA repair"/>
    <property type="evidence" value="ECO:0007669"/>
    <property type="project" value="InterPro"/>
</dbReference>
<dbReference type="Proteomes" id="UP000053688">
    <property type="component" value="Unassembled WGS sequence"/>
</dbReference>
<feature type="domain" description="RecJ OB" evidence="9">
    <location>
        <begin position="468"/>
        <end position="576"/>
    </location>
</feature>
<keyword evidence="5 10" id="KW-0269">Exonuclease</keyword>
<protein>
    <recommendedName>
        <fullName evidence="2">Single-stranded-DNA-specific exonuclease RecJ</fullName>
    </recommendedName>
</protein>
<evidence type="ECO:0000259" key="9">
    <source>
        <dbReference type="Pfam" id="PF17768"/>
    </source>
</evidence>
<dbReference type="Pfam" id="PF01368">
    <property type="entry name" value="DHH"/>
    <property type="match status" value="1"/>
</dbReference>
<keyword evidence="3" id="KW-0540">Nuclease</keyword>
<dbReference type="Pfam" id="PF02272">
    <property type="entry name" value="DHHA1"/>
    <property type="match status" value="1"/>
</dbReference>
<evidence type="ECO:0000256" key="1">
    <source>
        <dbReference type="ARBA" id="ARBA00005915"/>
    </source>
</evidence>
<evidence type="ECO:0000256" key="2">
    <source>
        <dbReference type="ARBA" id="ARBA00019841"/>
    </source>
</evidence>
<feature type="domain" description="DDH" evidence="7">
    <location>
        <begin position="71"/>
        <end position="231"/>
    </location>
</feature>
<dbReference type="PATRIC" id="fig|1236703.3.peg.323"/>
<evidence type="ECO:0000256" key="5">
    <source>
        <dbReference type="ARBA" id="ARBA00022839"/>
    </source>
</evidence>
<organism evidence="10 11">
    <name type="scientific">Candidatus Photodesmus katoptron Akat1</name>
    <dbReference type="NCBI Taxonomy" id="1236703"/>
    <lineage>
        <taxon>Bacteria</taxon>
        <taxon>Pseudomonadati</taxon>
        <taxon>Pseudomonadota</taxon>
        <taxon>Gammaproteobacteria</taxon>
        <taxon>Vibrionales</taxon>
        <taxon>Vibrionaceae</taxon>
        <taxon>Candidatus Photodesmus</taxon>
    </lineage>
</organism>
<evidence type="ECO:0000256" key="4">
    <source>
        <dbReference type="ARBA" id="ARBA00022801"/>
    </source>
</evidence>
<dbReference type="GO" id="GO:0008409">
    <property type="term" value="F:5'-3' exonuclease activity"/>
    <property type="evidence" value="ECO:0007669"/>
    <property type="project" value="InterPro"/>
</dbReference>
<keyword evidence="6" id="KW-0812">Transmembrane</keyword>
<dbReference type="SUPFAM" id="SSF64182">
    <property type="entry name" value="DHH phosphoesterases"/>
    <property type="match status" value="1"/>
</dbReference>
<dbReference type="STRING" id="28176.CF66_2074"/>
<dbReference type="InterPro" id="IPR038763">
    <property type="entry name" value="DHH_sf"/>
</dbReference>
<dbReference type="InterPro" id="IPR003156">
    <property type="entry name" value="DHHA1_dom"/>
</dbReference>
<evidence type="ECO:0000259" key="7">
    <source>
        <dbReference type="Pfam" id="PF01368"/>
    </source>
</evidence>
<keyword evidence="6" id="KW-1133">Transmembrane helix</keyword>
<keyword evidence="11" id="KW-1185">Reference proteome</keyword>
<sequence length="582" mass="65433">MMIKIQRRPRADLSLLPDTIHPILKRIYINRGIQSINQLETTTKALCSYKELPGIHKAVRLLFLAIQENKRIIVVGDFDVDGATSSALSVLALRMLGSRNVDYLIPNRFKDGYGLSVQVVDQAIKLGADIIMTVDNGISSIDGVSYANKKGLQVLITDHHLPGHRLPNVDAIVNPNICSSGVFLKTLSGVGVVFYLMMALCVYMRDKDWFILNNMLEPKLMKFLDLVAFGTIADVVPLDKNNRILVYQGLQRIRAGKTRPGIQALIEVANLNRKNLVASDFGFALGPRINAAGRLHDMSFGVELLISDDIHTARYIAKQLNALNQTRKKIEENMRKEAIAFCNKIQLNKNSQFPFGLVLYQRGWHQGIIGILASRMKEKFHRPVVVFSNNTKGILKGSCRSIPGFHFFNVLDNINSQNPGLIIMYGGHSMAAGLTLKEEHLDNFAKIFDQAVRKELGDLVLKNIILSDGKLKEKDFSIHTAKLLKFASPWGEGFPEPVFDGKFKVINQKLVGKKHIRLLLEPIFKDCFNRTIIDGIMFNADLNYWPNSSVKFVQLVYRLDVNEFSGSHSLQLIIEHIETIVF</sequence>
<dbReference type="GO" id="GO:0006310">
    <property type="term" value="P:DNA recombination"/>
    <property type="evidence" value="ECO:0007669"/>
    <property type="project" value="InterPro"/>
</dbReference>
<dbReference type="Gene3D" id="3.10.310.30">
    <property type="match status" value="1"/>
</dbReference>
<dbReference type="FunFam" id="3.90.1640.30:FF:000001">
    <property type="entry name" value="Single-stranded-DNA-specific exonuclease RecJ"/>
    <property type="match status" value="1"/>
</dbReference>
<evidence type="ECO:0000256" key="3">
    <source>
        <dbReference type="ARBA" id="ARBA00022722"/>
    </source>
</evidence>
<feature type="transmembrane region" description="Helical" evidence="6">
    <location>
        <begin position="182"/>
        <end position="205"/>
    </location>
</feature>
<name>S3DHG6_9GAMM</name>
<comment type="caution">
    <text evidence="10">The sequence shown here is derived from an EMBL/GenBank/DDBJ whole genome shotgun (WGS) entry which is preliminary data.</text>
</comment>
<dbReference type="InterPro" id="IPR001667">
    <property type="entry name" value="DDH_dom"/>
</dbReference>
<dbReference type="NCBIfam" id="TIGR00644">
    <property type="entry name" value="recJ"/>
    <property type="match status" value="1"/>
</dbReference>
<reference evidence="10 11" key="1">
    <citation type="journal article" date="2014" name="Environ. Microbiol.">
        <title>Genomic signatures of obligate host dependence in the luminous bacterial symbiont of a vertebrate.</title>
        <authorList>
            <person name="Hendry T.A."/>
            <person name="de Wet J.R."/>
            <person name="Dunlap P.V."/>
        </authorList>
    </citation>
    <scope>NUCLEOTIDE SEQUENCE [LARGE SCALE GENOMIC DNA]</scope>
    <source>
        <strain evidence="10 11">Akat1</strain>
    </source>
</reference>
<evidence type="ECO:0000313" key="10">
    <source>
        <dbReference type="EMBL" id="EPE37867.1"/>
    </source>
</evidence>
<dbReference type="AlphaFoldDB" id="S3DHG6"/>
<dbReference type="PANTHER" id="PTHR30255">
    <property type="entry name" value="SINGLE-STRANDED-DNA-SPECIFIC EXONUCLEASE RECJ"/>
    <property type="match status" value="1"/>
</dbReference>
<evidence type="ECO:0000259" key="8">
    <source>
        <dbReference type="Pfam" id="PF02272"/>
    </source>
</evidence>
<dbReference type="GO" id="GO:0003676">
    <property type="term" value="F:nucleic acid binding"/>
    <property type="evidence" value="ECO:0007669"/>
    <property type="project" value="InterPro"/>
</dbReference>
<evidence type="ECO:0000256" key="6">
    <source>
        <dbReference type="SAM" id="Phobius"/>
    </source>
</evidence>
<dbReference type="eggNOG" id="COG0608">
    <property type="taxonomic scope" value="Bacteria"/>
</dbReference>
<dbReference type="EMBL" id="AMSD01000001">
    <property type="protein sequence ID" value="EPE37867.1"/>
    <property type="molecule type" value="Genomic_DNA"/>
</dbReference>
<dbReference type="Gene3D" id="3.90.1640.30">
    <property type="match status" value="1"/>
</dbReference>
<feature type="domain" description="DHHA1" evidence="8">
    <location>
        <begin position="357"/>
        <end position="453"/>
    </location>
</feature>
<dbReference type="InterPro" id="IPR041122">
    <property type="entry name" value="RecJ_OB"/>
</dbReference>
<dbReference type="InterPro" id="IPR051673">
    <property type="entry name" value="SSDNA_exonuclease_RecJ"/>
</dbReference>
<dbReference type="InterPro" id="IPR004610">
    <property type="entry name" value="RecJ"/>
</dbReference>
<comment type="similarity">
    <text evidence="1">Belongs to the RecJ family.</text>
</comment>
<accession>S3DHG6</accession>
<keyword evidence="6" id="KW-0472">Membrane</keyword>
<evidence type="ECO:0000313" key="11">
    <source>
        <dbReference type="Proteomes" id="UP000053688"/>
    </source>
</evidence>
<proteinExistence type="inferred from homology"/>
<dbReference type="Pfam" id="PF17768">
    <property type="entry name" value="RecJ_OB"/>
    <property type="match status" value="1"/>
</dbReference>
<gene>
    <name evidence="10" type="ORF">O1U_0330</name>
</gene>